<dbReference type="CDD" id="cd02209">
    <property type="entry name" value="cupin_XRE_C"/>
    <property type="match status" value="1"/>
</dbReference>
<feature type="region of interest" description="Disordered" evidence="2">
    <location>
        <begin position="1"/>
        <end position="28"/>
    </location>
</feature>
<dbReference type="PROSITE" id="PS50943">
    <property type="entry name" value="HTH_CROC1"/>
    <property type="match status" value="1"/>
</dbReference>
<dbReference type="InterPro" id="IPR013096">
    <property type="entry name" value="Cupin_2"/>
</dbReference>
<dbReference type="AlphaFoldDB" id="I4C5C2"/>
<gene>
    <name evidence="4" type="ordered locus">Desti_2062</name>
</gene>
<reference evidence="5" key="1">
    <citation type="submission" date="2012-06" db="EMBL/GenBank/DDBJ databases">
        <title>Complete sequence of chromosome of Desulfomonile tiedjei DSM 6799.</title>
        <authorList>
            <person name="Lucas S."/>
            <person name="Copeland A."/>
            <person name="Lapidus A."/>
            <person name="Glavina del Rio T."/>
            <person name="Dalin E."/>
            <person name="Tice H."/>
            <person name="Bruce D."/>
            <person name="Goodwin L."/>
            <person name="Pitluck S."/>
            <person name="Peters L."/>
            <person name="Ovchinnikova G."/>
            <person name="Zeytun A."/>
            <person name="Lu M."/>
            <person name="Kyrpides N."/>
            <person name="Mavromatis K."/>
            <person name="Ivanova N."/>
            <person name="Brettin T."/>
            <person name="Detter J.C."/>
            <person name="Han C."/>
            <person name="Larimer F."/>
            <person name="Land M."/>
            <person name="Hauser L."/>
            <person name="Markowitz V."/>
            <person name="Cheng J.-F."/>
            <person name="Hugenholtz P."/>
            <person name="Woyke T."/>
            <person name="Wu D."/>
            <person name="Spring S."/>
            <person name="Schroeder M."/>
            <person name="Brambilla E."/>
            <person name="Klenk H.-P."/>
            <person name="Eisen J.A."/>
        </authorList>
    </citation>
    <scope>NUCLEOTIDE SEQUENCE [LARGE SCALE GENOMIC DNA]</scope>
    <source>
        <strain evidence="5">ATCC 49306 / DSM 6799 / DCB-1</strain>
    </source>
</reference>
<dbReference type="GO" id="GO:0005829">
    <property type="term" value="C:cytosol"/>
    <property type="evidence" value="ECO:0007669"/>
    <property type="project" value="TreeGrafter"/>
</dbReference>
<dbReference type="KEGG" id="dti:Desti_2062"/>
<dbReference type="SUPFAM" id="SSF47413">
    <property type="entry name" value="lambda repressor-like DNA-binding domains"/>
    <property type="match status" value="1"/>
</dbReference>
<dbReference type="GO" id="GO:0003677">
    <property type="term" value="F:DNA binding"/>
    <property type="evidence" value="ECO:0007669"/>
    <property type="project" value="UniProtKB-KW"/>
</dbReference>
<dbReference type="PANTHER" id="PTHR46797">
    <property type="entry name" value="HTH-TYPE TRANSCRIPTIONAL REGULATOR"/>
    <property type="match status" value="1"/>
</dbReference>
<dbReference type="SUPFAM" id="SSF51182">
    <property type="entry name" value="RmlC-like cupins"/>
    <property type="match status" value="1"/>
</dbReference>
<evidence type="ECO:0000313" key="5">
    <source>
        <dbReference type="Proteomes" id="UP000006055"/>
    </source>
</evidence>
<dbReference type="RefSeq" id="WP_014809907.1">
    <property type="nucleotide sequence ID" value="NC_018025.1"/>
</dbReference>
<dbReference type="GO" id="GO:0003700">
    <property type="term" value="F:DNA-binding transcription factor activity"/>
    <property type="evidence" value="ECO:0007669"/>
    <property type="project" value="TreeGrafter"/>
</dbReference>
<evidence type="ECO:0000259" key="3">
    <source>
        <dbReference type="PROSITE" id="PS50943"/>
    </source>
</evidence>
<dbReference type="Gene3D" id="2.60.120.10">
    <property type="entry name" value="Jelly Rolls"/>
    <property type="match status" value="1"/>
</dbReference>
<evidence type="ECO:0000256" key="1">
    <source>
        <dbReference type="ARBA" id="ARBA00023125"/>
    </source>
</evidence>
<dbReference type="CDD" id="cd00093">
    <property type="entry name" value="HTH_XRE"/>
    <property type="match status" value="1"/>
</dbReference>
<dbReference type="STRING" id="706587.Desti_2062"/>
<evidence type="ECO:0000256" key="2">
    <source>
        <dbReference type="SAM" id="MobiDB-lite"/>
    </source>
</evidence>
<dbReference type="PANTHER" id="PTHR46797:SF19">
    <property type="entry name" value="BLL2473 PROTEIN"/>
    <property type="match status" value="1"/>
</dbReference>
<dbReference type="eggNOG" id="COG0662">
    <property type="taxonomic scope" value="Bacteria"/>
</dbReference>
<organism evidence="4 5">
    <name type="scientific">Desulfomonile tiedjei (strain ATCC 49306 / DSM 6799 / DCB-1)</name>
    <dbReference type="NCBI Taxonomy" id="706587"/>
    <lineage>
        <taxon>Bacteria</taxon>
        <taxon>Pseudomonadati</taxon>
        <taxon>Thermodesulfobacteriota</taxon>
        <taxon>Desulfomonilia</taxon>
        <taxon>Desulfomonilales</taxon>
        <taxon>Desulfomonilaceae</taxon>
        <taxon>Desulfomonile</taxon>
    </lineage>
</organism>
<protein>
    <submittedName>
        <fullName evidence="4">Putative transcriptional regulator with cupin domain</fullName>
    </submittedName>
</protein>
<dbReference type="Proteomes" id="UP000006055">
    <property type="component" value="Chromosome"/>
</dbReference>
<dbReference type="Pfam" id="PF07883">
    <property type="entry name" value="Cupin_2"/>
    <property type="match status" value="1"/>
</dbReference>
<dbReference type="EMBL" id="CP003360">
    <property type="protein sequence ID" value="AFM24763.1"/>
    <property type="molecule type" value="Genomic_DNA"/>
</dbReference>
<dbReference type="InterPro" id="IPR010982">
    <property type="entry name" value="Lambda_DNA-bd_dom_sf"/>
</dbReference>
<proteinExistence type="predicted"/>
<dbReference type="OrthoDB" id="5343295at2"/>
<dbReference type="InterPro" id="IPR050807">
    <property type="entry name" value="TransReg_Diox_bact_type"/>
</dbReference>
<dbReference type="eggNOG" id="COG1426">
    <property type="taxonomic scope" value="Bacteria"/>
</dbReference>
<dbReference type="HOGENOM" id="CLU_085376_3_1_7"/>
<feature type="compositionally biased region" description="Basic and acidic residues" evidence="2">
    <location>
        <begin position="10"/>
        <end position="28"/>
    </location>
</feature>
<evidence type="ECO:0000313" key="4">
    <source>
        <dbReference type="EMBL" id="AFM24763.1"/>
    </source>
</evidence>
<dbReference type="Gene3D" id="1.10.260.40">
    <property type="entry name" value="lambda repressor-like DNA-binding domains"/>
    <property type="match status" value="1"/>
</dbReference>
<name>I4C5C2_DESTA</name>
<keyword evidence="5" id="KW-1185">Reference proteome</keyword>
<dbReference type="InterPro" id="IPR014710">
    <property type="entry name" value="RmlC-like_jellyroll"/>
</dbReference>
<dbReference type="InterPro" id="IPR001387">
    <property type="entry name" value="Cro/C1-type_HTH"/>
</dbReference>
<dbReference type="Pfam" id="PF01381">
    <property type="entry name" value="HTH_3"/>
    <property type="match status" value="1"/>
</dbReference>
<sequence length="228" mass="25357">MNEKNLNTYEDFRETASEYGEEKEGHDLLTDPQALASSREKVETDEALSHGERIRAAREGLGFTIEELAAKTDISAEALSRLETGEGFLPLGQLIKLSKALQLKMADVISKGQEPFTIVRADQRKSFTRFGKARESGYGYEYESLAPNKRDRLMEPFIVTLNPAAGEEPSSHDGQEFIFVLEGEMEVLVDDTRDVLKAGDAIYYDSTSMHLVRAHGDKPAKILAVLIS</sequence>
<accession>I4C5C2</accession>
<keyword evidence="1" id="KW-0238">DNA-binding</keyword>
<dbReference type="InterPro" id="IPR011051">
    <property type="entry name" value="RmlC_Cupin_sf"/>
</dbReference>
<feature type="domain" description="HTH cro/C1-type" evidence="3">
    <location>
        <begin position="54"/>
        <end position="108"/>
    </location>
</feature>
<dbReference type="SMART" id="SM00530">
    <property type="entry name" value="HTH_XRE"/>
    <property type="match status" value="1"/>
</dbReference>